<dbReference type="AlphaFoldDB" id="A0A1H5WSR5"/>
<dbReference type="EMBL" id="CP018839">
    <property type="protein sequence ID" value="APR04522.1"/>
    <property type="molecule type" value="Genomic_DNA"/>
</dbReference>
<dbReference type="OrthoDB" id="9181920at2"/>
<evidence type="ECO:0000313" key="2">
    <source>
        <dbReference type="Proteomes" id="UP000185739"/>
    </source>
</evidence>
<gene>
    <name evidence="1" type="ORF">Tchl_1664</name>
</gene>
<reference evidence="1 2" key="1">
    <citation type="submission" date="2016-12" db="EMBL/GenBank/DDBJ databases">
        <title>Complete genome sequence of Thauera chlorobenzoica, a Betaproteobacterium degrading haloaromatics anaerobically to CO2 and halides.</title>
        <authorList>
            <person name="Goris T."/>
            <person name="Mergelsberg M."/>
            <person name="Boll M."/>
        </authorList>
    </citation>
    <scope>NUCLEOTIDE SEQUENCE [LARGE SCALE GENOMIC DNA]</scope>
    <source>
        <strain evidence="1 2">3CB1</strain>
    </source>
</reference>
<accession>A0A1H5WSR5</accession>
<organism evidence="1 2">
    <name type="scientific">Thauera chlorobenzoica</name>
    <dbReference type="NCBI Taxonomy" id="96773"/>
    <lineage>
        <taxon>Bacteria</taxon>
        <taxon>Pseudomonadati</taxon>
        <taxon>Pseudomonadota</taxon>
        <taxon>Betaproteobacteria</taxon>
        <taxon>Rhodocyclales</taxon>
        <taxon>Zoogloeaceae</taxon>
        <taxon>Thauera</taxon>
    </lineage>
</organism>
<dbReference type="RefSeq" id="WP_075147994.1">
    <property type="nucleotide sequence ID" value="NZ_CP018839.1"/>
</dbReference>
<dbReference type="STRING" id="96773.Tchl_1664"/>
<name>A0A1H5WSR5_9RHOO</name>
<keyword evidence="2" id="KW-1185">Reference proteome</keyword>
<sequence>MDTELAQLEAQLEQLISVYDRLKADNAELRGRVARLEAENHQLSDKVRLAADRIEALLDNLPEA</sequence>
<protein>
    <submittedName>
        <fullName evidence="1">Uncharacterized protein</fullName>
    </submittedName>
</protein>
<dbReference type="Proteomes" id="UP000185739">
    <property type="component" value="Chromosome"/>
</dbReference>
<evidence type="ECO:0000313" key="1">
    <source>
        <dbReference type="EMBL" id="APR04522.1"/>
    </source>
</evidence>
<dbReference type="Gene3D" id="6.10.250.370">
    <property type="match status" value="1"/>
</dbReference>
<proteinExistence type="predicted"/>
<dbReference type="KEGG" id="tcl:Tchl_1664"/>